<proteinExistence type="predicted"/>
<evidence type="ECO:0000313" key="2">
    <source>
        <dbReference type="EnsemblMetazoa" id="GPPI043953-PA"/>
    </source>
</evidence>
<reference evidence="3" key="1">
    <citation type="submission" date="2015-01" db="EMBL/GenBank/DDBJ databases">
        <authorList>
            <person name="Aksoy S."/>
            <person name="Warren W."/>
            <person name="Wilson R.K."/>
        </authorList>
    </citation>
    <scope>NUCLEOTIDE SEQUENCE [LARGE SCALE GENOMIC DNA]</scope>
    <source>
        <strain evidence="3">IAEA</strain>
    </source>
</reference>
<dbReference type="VEuPathDB" id="VectorBase:GPPI043953"/>
<protein>
    <submittedName>
        <fullName evidence="2">Uncharacterized protein</fullName>
    </submittedName>
</protein>
<evidence type="ECO:0000256" key="1">
    <source>
        <dbReference type="SAM" id="MobiDB-lite"/>
    </source>
</evidence>
<reference evidence="2" key="2">
    <citation type="submission" date="2020-05" db="UniProtKB">
        <authorList>
            <consortium name="EnsemblMetazoa"/>
        </authorList>
    </citation>
    <scope>IDENTIFICATION</scope>
    <source>
        <strain evidence="2">IAEA</strain>
    </source>
</reference>
<evidence type="ECO:0000313" key="3">
    <source>
        <dbReference type="Proteomes" id="UP000092460"/>
    </source>
</evidence>
<dbReference type="Proteomes" id="UP000092460">
    <property type="component" value="Unassembled WGS sequence"/>
</dbReference>
<keyword evidence="3" id="KW-1185">Reference proteome</keyword>
<name>A0A1B0BY27_9MUSC</name>
<dbReference type="EnsemblMetazoa" id="GPPI043953-RA">
    <property type="protein sequence ID" value="GPPI043953-PA"/>
    <property type="gene ID" value="GPPI043953"/>
</dbReference>
<accession>A0A1B0BY27</accession>
<dbReference type="EMBL" id="JXJN01022475">
    <property type="status" value="NOT_ANNOTATED_CDS"/>
    <property type="molecule type" value="Genomic_DNA"/>
</dbReference>
<organism evidence="2 3">
    <name type="scientific">Glossina palpalis gambiensis</name>
    <dbReference type="NCBI Taxonomy" id="67801"/>
    <lineage>
        <taxon>Eukaryota</taxon>
        <taxon>Metazoa</taxon>
        <taxon>Ecdysozoa</taxon>
        <taxon>Arthropoda</taxon>
        <taxon>Hexapoda</taxon>
        <taxon>Insecta</taxon>
        <taxon>Pterygota</taxon>
        <taxon>Neoptera</taxon>
        <taxon>Endopterygota</taxon>
        <taxon>Diptera</taxon>
        <taxon>Brachycera</taxon>
        <taxon>Muscomorpha</taxon>
        <taxon>Hippoboscoidea</taxon>
        <taxon>Glossinidae</taxon>
        <taxon>Glossina</taxon>
    </lineage>
</organism>
<dbReference type="AlphaFoldDB" id="A0A1B0BY27"/>
<feature type="region of interest" description="Disordered" evidence="1">
    <location>
        <begin position="35"/>
        <end position="60"/>
    </location>
</feature>
<sequence>MVWEATYKSHHISSTLTCPQPIPQDTTPITFQIPLRSQTNGPPPSPLQASLPSSPPAHKKPGLTSRLLRLLFSSVPSELEFSPGCDCVGISGRVTFAAASSLNASISLPKLRGSIEPSPRLEGLLMFCDIRPPWEALLKPPV</sequence>